<dbReference type="InterPro" id="IPR038371">
    <property type="entry name" value="Cu_polyphenol_OxRdtase_sf"/>
</dbReference>
<dbReference type="NCBIfam" id="TIGR00726">
    <property type="entry name" value="peptidoglycan editing factor PgeF"/>
    <property type="match status" value="1"/>
</dbReference>
<keyword evidence="6" id="KW-0378">Hydrolase</keyword>
<dbReference type="Proteomes" id="UP000183639">
    <property type="component" value="Unassembled WGS sequence"/>
</dbReference>
<keyword evidence="7" id="KW-0862">Zinc</keyword>
<comment type="catalytic activity">
    <reaction evidence="8">
        <text>adenosine + H2O + H(+) = inosine + NH4(+)</text>
        <dbReference type="Rhea" id="RHEA:24408"/>
        <dbReference type="ChEBI" id="CHEBI:15377"/>
        <dbReference type="ChEBI" id="CHEBI:15378"/>
        <dbReference type="ChEBI" id="CHEBI:16335"/>
        <dbReference type="ChEBI" id="CHEBI:17596"/>
        <dbReference type="ChEBI" id="CHEBI:28938"/>
        <dbReference type="EC" id="3.5.4.4"/>
    </reaction>
    <physiologicalReaction direction="left-to-right" evidence="8">
        <dbReference type="Rhea" id="RHEA:24409"/>
    </physiologicalReaction>
</comment>
<dbReference type="CDD" id="cd16833">
    <property type="entry name" value="YfiH"/>
    <property type="match status" value="1"/>
</dbReference>
<comment type="catalytic activity">
    <reaction evidence="9">
        <text>adenosine + phosphate = alpha-D-ribose 1-phosphate + adenine</text>
        <dbReference type="Rhea" id="RHEA:27642"/>
        <dbReference type="ChEBI" id="CHEBI:16335"/>
        <dbReference type="ChEBI" id="CHEBI:16708"/>
        <dbReference type="ChEBI" id="CHEBI:43474"/>
        <dbReference type="ChEBI" id="CHEBI:57720"/>
        <dbReference type="EC" id="2.4.2.1"/>
    </reaction>
    <physiologicalReaction direction="left-to-right" evidence="9">
        <dbReference type="Rhea" id="RHEA:27643"/>
    </physiologicalReaction>
</comment>
<comment type="catalytic activity">
    <reaction evidence="10">
        <text>S-methyl-5'-thioadenosine + phosphate = 5-(methylsulfanyl)-alpha-D-ribose 1-phosphate + adenine</text>
        <dbReference type="Rhea" id="RHEA:11852"/>
        <dbReference type="ChEBI" id="CHEBI:16708"/>
        <dbReference type="ChEBI" id="CHEBI:17509"/>
        <dbReference type="ChEBI" id="CHEBI:43474"/>
        <dbReference type="ChEBI" id="CHEBI:58533"/>
        <dbReference type="EC" id="2.4.2.28"/>
    </reaction>
    <physiologicalReaction direction="left-to-right" evidence="10">
        <dbReference type="Rhea" id="RHEA:11853"/>
    </physiologicalReaction>
</comment>
<dbReference type="GO" id="GO:0016787">
    <property type="term" value="F:hydrolase activity"/>
    <property type="evidence" value="ECO:0007669"/>
    <property type="project" value="UniProtKB-KW"/>
</dbReference>
<protein>
    <recommendedName>
        <fullName evidence="11">Purine nucleoside phosphorylase</fullName>
    </recommendedName>
</protein>
<evidence type="ECO:0000256" key="11">
    <source>
        <dbReference type="RuleBase" id="RU361274"/>
    </source>
</evidence>
<comment type="catalytic activity">
    <reaction evidence="1">
        <text>inosine + phosphate = alpha-D-ribose 1-phosphate + hypoxanthine</text>
        <dbReference type="Rhea" id="RHEA:27646"/>
        <dbReference type="ChEBI" id="CHEBI:17368"/>
        <dbReference type="ChEBI" id="CHEBI:17596"/>
        <dbReference type="ChEBI" id="CHEBI:43474"/>
        <dbReference type="ChEBI" id="CHEBI:57720"/>
        <dbReference type="EC" id="2.4.2.1"/>
    </reaction>
    <physiologicalReaction direction="left-to-right" evidence="1">
        <dbReference type="Rhea" id="RHEA:27647"/>
    </physiologicalReaction>
</comment>
<comment type="similarity">
    <text evidence="3 11">Belongs to the purine nucleoside phosphorylase YfiH/LACC1 family.</text>
</comment>
<keyword evidence="4" id="KW-0808">Transferase</keyword>
<keyword evidence="5" id="KW-0479">Metal-binding</keyword>
<dbReference type="EMBL" id="FOQK01000031">
    <property type="protein sequence ID" value="SFI36124.1"/>
    <property type="molecule type" value="Genomic_DNA"/>
</dbReference>
<evidence type="ECO:0000256" key="1">
    <source>
        <dbReference type="ARBA" id="ARBA00000553"/>
    </source>
</evidence>
<gene>
    <name evidence="12" type="ORF">SAMN04487861_13129</name>
</gene>
<sequence length="273" mass="29991">MSFVLEHMRDNLWRGKFSSFTEDLCVHGLTGRLGGVSKKPYDSLNMALHVGDDPQAVWQNRQRFLHALGLKPENMVTPEQVHGDAVMRVGAAEVGRGARDYADAIAATDALITDEPGLPLVLCFADCTPILFLDPEHRAIGIAHGGWKGTVNKIAQKTAQAMQREFGTNPDELLVGIGPAIGPCCYEVGENVADEFRQAFPAHEDKIVLAEDGKPHLNLWQANRLQLMDIGVRSENIEMADTCTACKHQWFYSYRADGGTTGRMAAVLALTKY</sequence>
<comment type="function">
    <text evidence="2">Purine nucleoside enzyme that catalyzes the phosphorolysis of adenosine and inosine nucleosides, yielding D-ribose 1-phosphate and the respective free bases, adenine and hypoxanthine. Also catalyzes the phosphorolysis of S-methyl-5'-thioadenosine into adenine and S-methyl-5-thio-alpha-D-ribose 1-phosphate. Also has adenosine deaminase activity.</text>
</comment>
<evidence type="ECO:0000256" key="3">
    <source>
        <dbReference type="ARBA" id="ARBA00007353"/>
    </source>
</evidence>
<dbReference type="SUPFAM" id="SSF64438">
    <property type="entry name" value="CNF1/YfiH-like putative cysteine hydrolases"/>
    <property type="match status" value="1"/>
</dbReference>
<accession>A0A1I3HK68</accession>
<evidence type="ECO:0000256" key="6">
    <source>
        <dbReference type="ARBA" id="ARBA00022801"/>
    </source>
</evidence>
<proteinExistence type="inferred from homology"/>
<name>A0A1I3HK68_SELRU</name>
<dbReference type="InterPro" id="IPR003730">
    <property type="entry name" value="Cu_polyphenol_OxRdtase"/>
</dbReference>
<dbReference type="RefSeq" id="WP_075445621.1">
    <property type="nucleotide sequence ID" value="NZ_FOQK01000031.1"/>
</dbReference>
<evidence type="ECO:0000256" key="9">
    <source>
        <dbReference type="ARBA" id="ARBA00048968"/>
    </source>
</evidence>
<dbReference type="Pfam" id="PF02578">
    <property type="entry name" value="Cu-oxidase_4"/>
    <property type="match status" value="1"/>
</dbReference>
<organism evidence="12 13">
    <name type="scientific">Selenomonas ruminantium</name>
    <dbReference type="NCBI Taxonomy" id="971"/>
    <lineage>
        <taxon>Bacteria</taxon>
        <taxon>Bacillati</taxon>
        <taxon>Bacillota</taxon>
        <taxon>Negativicutes</taxon>
        <taxon>Selenomonadales</taxon>
        <taxon>Selenomonadaceae</taxon>
        <taxon>Selenomonas</taxon>
    </lineage>
</organism>
<evidence type="ECO:0000256" key="8">
    <source>
        <dbReference type="ARBA" id="ARBA00047989"/>
    </source>
</evidence>
<dbReference type="AlphaFoldDB" id="A0A1I3HK68"/>
<dbReference type="PANTHER" id="PTHR30616">
    <property type="entry name" value="UNCHARACTERIZED PROTEIN YFIH"/>
    <property type="match status" value="1"/>
</dbReference>
<dbReference type="GO" id="GO:0005507">
    <property type="term" value="F:copper ion binding"/>
    <property type="evidence" value="ECO:0007669"/>
    <property type="project" value="TreeGrafter"/>
</dbReference>
<dbReference type="Gene3D" id="3.60.140.10">
    <property type="entry name" value="CNF1/YfiH-like putative cysteine hydrolases"/>
    <property type="match status" value="1"/>
</dbReference>
<reference evidence="12 13" key="1">
    <citation type="submission" date="2016-10" db="EMBL/GenBank/DDBJ databases">
        <authorList>
            <person name="de Groot N.N."/>
        </authorList>
    </citation>
    <scope>NUCLEOTIDE SEQUENCE [LARGE SCALE GENOMIC DNA]</scope>
    <source>
        <strain evidence="12 13">Z108</strain>
    </source>
</reference>
<dbReference type="GO" id="GO:0017061">
    <property type="term" value="F:S-methyl-5-thioadenosine phosphorylase activity"/>
    <property type="evidence" value="ECO:0007669"/>
    <property type="project" value="UniProtKB-EC"/>
</dbReference>
<evidence type="ECO:0000313" key="13">
    <source>
        <dbReference type="Proteomes" id="UP000183639"/>
    </source>
</evidence>
<evidence type="ECO:0000256" key="7">
    <source>
        <dbReference type="ARBA" id="ARBA00022833"/>
    </source>
</evidence>
<dbReference type="OrthoDB" id="4279at2"/>
<evidence type="ECO:0000256" key="2">
    <source>
        <dbReference type="ARBA" id="ARBA00003215"/>
    </source>
</evidence>
<evidence type="ECO:0000256" key="10">
    <source>
        <dbReference type="ARBA" id="ARBA00049893"/>
    </source>
</evidence>
<dbReference type="PANTHER" id="PTHR30616:SF2">
    <property type="entry name" value="PURINE NUCLEOSIDE PHOSPHORYLASE LACC1"/>
    <property type="match status" value="1"/>
</dbReference>
<evidence type="ECO:0000256" key="4">
    <source>
        <dbReference type="ARBA" id="ARBA00022679"/>
    </source>
</evidence>
<dbReference type="InterPro" id="IPR011324">
    <property type="entry name" value="Cytotoxic_necrot_fac-like_cat"/>
</dbReference>
<evidence type="ECO:0000313" key="12">
    <source>
        <dbReference type="EMBL" id="SFI36124.1"/>
    </source>
</evidence>
<evidence type="ECO:0000256" key="5">
    <source>
        <dbReference type="ARBA" id="ARBA00022723"/>
    </source>
</evidence>